<name>A0ABP1C3P0_9GAMM</name>
<organism evidence="2 3">
    <name type="scientific">Candidatus Methylocalor cossyra</name>
    <dbReference type="NCBI Taxonomy" id="3108543"/>
    <lineage>
        <taxon>Bacteria</taxon>
        <taxon>Pseudomonadati</taxon>
        <taxon>Pseudomonadota</taxon>
        <taxon>Gammaproteobacteria</taxon>
        <taxon>Methylococcales</taxon>
        <taxon>Methylococcaceae</taxon>
        <taxon>Candidatus Methylocalor</taxon>
    </lineage>
</organism>
<gene>
    <name evidence="2" type="ORF">MECH1_V1_0016</name>
</gene>
<reference evidence="2 3" key="1">
    <citation type="submission" date="2024-04" db="EMBL/GenBank/DDBJ databases">
        <authorList>
            <person name="Cremers G."/>
        </authorList>
    </citation>
    <scope>NUCLEOTIDE SEQUENCE [LARGE SCALE GENOMIC DNA]</scope>
    <source>
        <strain evidence="2">MeCH1-AG</strain>
    </source>
</reference>
<evidence type="ECO:0000313" key="3">
    <source>
        <dbReference type="Proteomes" id="UP001497493"/>
    </source>
</evidence>
<evidence type="ECO:0000313" key="2">
    <source>
        <dbReference type="EMBL" id="CAL1238804.1"/>
    </source>
</evidence>
<dbReference type="EMBL" id="OZ026884">
    <property type="protein sequence ID" value="CAL1238804.1"/>
    <property type="molecule type" value="Genomic_DNA"/>
</dbReference>
<accession>A0ABP1C3P0</accession>
<protein>
    <submittedName>
        <fullName evidence="2">Uncharacterized protein</fullName>
    </submittedName>
</protein>
<proteinExistence type="predicted"/>
<evidence type="ECO:0000256" key="1">
    <source>
        <dbReference type="SAM" id="MobiDB-lite"/>
    </source>
</evidence>
<dbReference type="Proteomes" id="UP001497493">
    <property type="component" value="Chromosome"/>
</dbReference>
<sequence length="58" mass="6183">MARPPRQAASHQDKLYASPQPFDTGLYPGAPDGERRRQPPGVCGGERAPLFRPGGPGL</sequence>
<keyword evidence="3" id="KW-1185">Reference proteome</keyword>
<feature type="region of interest" description="Disordered" evidence="1">
    <location>
        <begin position="1"/>
        <end position="58"/>
    </location>
</feature>